<accession>A0ABZ1QG66</accession>
<evidence type="ECO:0000313" key="4">
    <source>
        <dbReference type="EMBL" id="WUN81620.1"/>
    </source>
</evidence>
<feature type="region of interest" description="Disordered" evidence="2">
    <location>
        <begin position="591"/>
        <end position="626"/>
    </location>
</feature>
<feature type="domain" description="FtsK" evidence="3">
    <location>
        <begin position="256"/>
        <end position="455"/>
    </location>
</feature>
<protein>
    <recommendedName>
        <fullName evidence="3">FtsK domain-containing protein</fullName>
    </recommendedName>
</protein>
<proteinExistence type="predicted"/>
<dbReference type="GeneID" id="95499534"/>
<dbReference type="InterPro" id="IPR002543">
    <property type="entry name" value="FtsK_dom"/>
</dbReference>
<name>A0ABZ1QG66_9ACTN</name>
<evidence type="ECO:0000256" key="2">
    <source>
        <dbReference type="SAM" id="MobiDB-lite"/>
    </source>
</evidence>
<dbReference type="PROSITE" id="PS50901">
    <property type="entry name" value="FTSK"/>
    <property type="match status" value="1"/>
</dbReference>
<dbReference type="InterPro" id="IPR027417">
    <property type="entry name" value="P-loop_NTPase"/>
</dbReference>
<evidence type="ECO:0000259" key="3">
    <source>
        <dbReference type="PROSITE" id="PS50901"/>
    </source>
</evidence>
<dbReference type="RefSeq" id="WP_328740100.1">
    <property type="nucleotide sequence ID" value="NZ_CP108036.1"/>
</dbReference>
<dbReference type="Gene3D" id="3.40.50.300">
    <property type="entry name" value="P-loop containing nucleotide triphosphate hydrolases"/>
    <property type="match status" value="1"/>
</dbReference>
<evidence type="ECO:0000313" key="5">
    <source>
        <dbReference type="Proteomes" id="UP001432312"/>
    </source>
</evidence>
<keyword evidence="1" id="KW-0067">ATP-binding</keyword>
<organism evidence="4 5">
    <name type="scientific">Streptomyces erythrochromogenes</name>
    <dbReference type="NCBI Taxonomy" id="285574"/>
    <lineage>
        <taxon>Bacteria</taxon>
        <taxon>Bacillati</taxon>
        <taxon>Actinomycetota</taxon>
        <taxon>Actinomycetes</taxon>
        <taxon>Kitasatosporales</taxon>
        <taxon>Streptomycetaceae</taxon>
        <taxon>Streptomyces</taxon>
    </lineage>
</organism>
<keyword evidence="1" id="KW-0547">Nucleotide-binding</keyword>
<feature type="compositionally biased region" description="Basic and acidic residues" evidence="2">
    <location>
        <begin position="593"/>
        <end position="604"/>
    </location>
</feature>
<sequence length="694" mass="74076">MSSNKNTVRVDWKAPHGILTGTLNATAGTLVTTALAHSAGMPSGYALAAGAAGAVGSSVAGWRNRLTGATIGFRAACWTAAGTWSCWALTAGGPMTLTGLGSLLVGGVATGTLAAGFAAREETEQARRRMLLSIGTRRALAAEWIERIARVCRVEDVSVLGIEHWPSGMGYTVEIELPEGGVTRKHVADRTDALASDLDLPNGCGLQVLPGISRRRLLIEVATKTYQGQEIPFPVEEMTETTTINNPAPIALLSDGGRAELDMRQASTVVAGGTGSGKTNWLQTLIARLLQTNDTLVWVIDLNAGSLGLPWLHAWREAQTDPERRDEVPAPGVDWLASTPAEAKLMLEAAIAIASARKIAYQQHMRDEDDDKLPVSPQIPEIVIIMDESAEVSATKAAKEVMAGVVKVIRVARAMAIRAVISALRVTQDVLPDPMVRKMASNRVCTGANEDSELGHLFGWRALTAENSFSGPGSMLVGTEGKQPKTAQQWRITPSGIDAVTRATAHRRPTLDTISLQAAGPAYTDRWSQARCSHLWGQPVATGAPAAGPGTGALPGRPRGQWKATAGWDQPRPVATPGADELEALFRMPSADPEARAESDRLTDWSDPSSWTADRPVREPEQPDARQAALDLILAAGPAGTGASAMERDLKDTYGTRRPVIQRWLKEWADSGEISRVGEGSKARYVHRRHLPEA</sequence>
<gene>
    <name evidence="4" type="ORF">OHA91_25840</name>
</gene>
<evidence type="ECO:0000256" key="1">
    <source>
        <dbReference type="PROSITE-ProRule" id="PRU00289"/>
    </source>
</evidence>
<dbReference type="SUPFAM" id="SSF52540">
    <property type="entry name" value="P-loop containing nucleoside triphosphate hydrolases"/>
    <property type="match status" value="1"/>
</dbReference>
<keyword evidence="5" id="KW-1185">Reference proteome</keyword>
<feature type="binding site" evidence="1">
    <location>
        <begin position="272"/>
        <end position="279"/>
    </location>
    <ligand>
        <name>ATP</name>
        <dbReference type="ChEBI" id="CHEBI:30616"/>
    </ligand>
</feature>
<reference evidence="4" key="1">
    <citation type="submission" date="2022-10" db="EMBL/GenBank/DDBJ databases">
        <title>The complete genomes of actinobacterial strains from the NBC collection.</title>
        <authorList>
            <person name="Joergensen T.S."/>
            <person name="Alvarez Arevalo M."/>
            <person name="Sterndorff E.B."/>
            <person name="Faurdal D."/>
            <person name="Vuksanovic O."/>
            <person name="Mourched A.-S."/>
            <person name="Charusanti P."/>
            <person name="Shaw S."/>
            <person name="Blin K."/>
            <person name="Weber T."/>
        </authorList>
    </citation>
    <scope>NUCLEOTIDE SEQUENCE</scope>
    <source>
        <strain evidence="4">NBC_00303</strain>
    </source>
</reference>
<feature type="compositionally biased region" description="Basic and acidic residues" evidence="2">
    <location>
        <begin position="615"/>
        <end position="624"/>
    </location>
</feature>
<dbReference type="EMBL" id="CP108036">
    <property type="protein sequence ID" value="WUN81620.1"/>
    <property type="molecule type" value="Genomic_DNA"/>
</dbReference>
<dbReference type="Proteomes" id="UP001432312">
    <property type="component" value="Chromosome"/>
</dbReference>